<dbReference type="STRING" id="966.BTA35_0201415"/>
<feature type="domain" description="EAL" evidence="3">
    <location>
        <begin position="488"/>
        <end position="725"/>
    </location>
</feature>
<dbReference type="Pfam" id="PF13426">
    <property type="entry name" value="PAS_9"/>
    <property type="match status" value="1"/>
</dbReference>
<dbReference type="SMART" id="SM00052">
    <property type="entry name" value="EAL"/>
    <property type="match status" value="1"/>
</dbReference>
<name>A0A1T1HGB0_OCELI</name>
<evidence type="ECO:0000259" key="3">
    <source>
        <dbReference type="PROSITE" id="PS50883"/>
    </source>
</evidence>
<dbReference type="PANTHER" id="PTHR33121:SF79">
    <property type="entry name" value="CYCLIC DI-GMP PHOSPHODIESTERASE PDED-RELATED"/>
    <property type="match status" value="1"/>
</dbReference>
<dbReference type="SMART" id="SM00091">
    <property type="entry name" value="PAS"/>
    <property type="match status" value="1"/>
</dbReference>
<dbReference type="PROSITE" id="PS50887">
    <property type="entry name" value="GGDEF"/>
    <property type="match status" value="1"/>
</dbReference>
<dbReference type="Gene3D" id="3.20.20.450">
    <property type="entry name" value="EAL domain"/>
    <property type="match status" value="1"/>
</dbReference>
<dbReference type="SUPFAM" id="SSF55781">
    <property type="entry name" value="GAF domain-like"/>
    <property type="match status" value="1"/>
</dbReference>
<proteinExistence type="predicted"/>
<dbReference type="CDD" id="cd01949">
    <property type="entry name" value="GGDEF"/>
    <property type="match status" value="1"/>
</dbReference>
<dbReference type="Pfam" id="PF13185">
    <property type="entry name" value="GAF_2"/>
    <property type="match status" value="1"/>
</dbReference>
<evidence type="ECO:0000313" key="5">
    <source>
        <dbReference type="EMBL" id="OOV88899.1"/>
    </source>
</evidence>
<dbReference type="SUPFAM" id="SSF141868">
    <property type="entry name" value="EAL domain-like"/>
    <property type="match status" value="1"/>
</dbReference>
<dbReference type="InterPro" id="IPR029016">
    <property type="entry name" value="GAF-like_dom_sf"/>
</dbReference>
<dbReference type="Gene3D" id="3.30.450.20">
    <property type="entry name" value="PAS domain"/>
    <property type="match status" value="1"/>
</dbReference>
<feature type="domain" description="PAC" evidence="2">
    <location>
        <begin position="274"/>
        <end position="326"/>
    </location>
</feature>
<protein>
    <recommendedName>
        <fullName evidence="7">Diguanylate cyclase</fullName>
    </recommendedName>
</protein>
<dbReference type="Proteomes" id="UP000190064">
    <property type="component" value="Unassembled WGS sequence"/>
</dbReference>
<dbReference type="SUPFAM" id="SSF55785">
    <property type="entry name" value="PYP-like sensor domain (PAS domain)"/>
    <property type="match status" value="1"/>
</dbReference>
<feature type="domain" description="PAS" evidence="1">
    <location>
        <begin position="201"/>
        <end position="245"/>
    </location>
</feature>
<dbReference type="Pfam" id="PF00563">
    <property type="entry name" value="EAL"/>
    <property type="match status" value="1"/>
</dbReference>
<dbReference type="PROSITE" id="PS50883">
    <property type="entry name" value="EAL"/>
    <property type="match status" value="1"/>
</dbReference>
<dbReference type="Pfam" id="PF00990">
    <property type="entry name" value="GGDEF"/>
    <property type="match status" value="1"/>
</dbReference>
<dbReference type="PROSITE" id="PS50113">
    <property type="entry name" value="PAC"/>
    <property type="match status" value="1"/>
</dbReference>
<evidence type="ECO:0000259" key="4">
    <source>
        <dbReference type="PROSITE" id="PS50887"/>
    </source>
</evidence>
<dbReference type="InterPro" id="IPR003018">
    <property type="entry name" value="GAF"/>
</dbReference>
<dbReference type="InterPro" id="IPR001633">
    <property type="entry name" value="EAL_dom"/>
</dbReference>
<dbReference type="InterPro" id="IPR050706">
    <property type="entry name" value="Cyclic-di-GMP_PDE-like"/>
</dbReference>
<gene>
    <name evidence="5" type="ORF">BTA35_0201415</name>
</gene>
<dbReference type="InterPro" id="IPR001610">
    <property type="entry name" value="PAC"/>
</dbReference>
<dbReference type="CDD" id="cd00130">
    <property type="entry name" value="PAS"/>
    <property type="match status" value="1"/>
</dbReference>
<dbReference type="AlphaFoldDB" id="A0A1T1HGB0"/>
<dbReference type="SMART" id="SM00086">
    <property type="entry name" value="PAC"/>
    <property type="match status" value="1"/>
</dbReference>
<organism evidence="5 6">
    <name type="scientific">Oceanospirillum linum</name>
    <dbReference type="NCBI Taxonomy" id="966"/>
    <lineage>
        <taxon>Bacteria</taxon>
        <taxon>Pseudomonadati</taxon>
        <taxon>Pseudomonadota</taxon>
        <taxon>Gammaproteobacteria</taxon>
        <taxon>Oceanospirillales</taxon>
        <taxon>Oceanospirillaceae</taxon>
        <taxon>Oceanospirillum</taxon>
    </lineage>
</organism>
<evidence type="ECO:0008006" key="7">
    <source>
        <dbReference type="Google" id="ProtNLM"/>
    </source>
</evidence>
<keyword evidence="6" id="KW-1185">Reference proteome</keyword>
<dbReference type="InterPro" id="IPR043128">
    <property type="entry name" value="Rev_trsase/Diguanyl_cyclase"/>
</dbReference>
<reference evidence="5" key="1">
    <citation type="submission" date="2017-02" db="EMBL/GenBank/DDBJ databases">
        <title>Draft Genome Sequence of the Salt Water Bacterium Oceanospirillum linum ATCC 11336.</title>
        <authorList>
            <person name="Trachtenberg A.M."/>
            <person name="Carney J.G."/>
            <person name="Linnane J.D."/>
            <person name="Rheaume B.A."/>
            <person name="Pitts N.L."/>
            <person name="Mykles D.L."/>
            <person name="Maclea K.S."/>
        </authorList>
    </citation>
    <scope>NUCLEOTIDE SEQUENCE [LARGE SCALE GENOMIC DNA]</scope>
    <source>
        <strain evidence="5">ATCC 11336</strain>
    </source>
</reference>
<dbReference type="PANTHER" id="PTHR33121">
    <property type="entry name" value="CYCLIC DI-GMP PHOSPHODIESTERASE PDEF"/>
    <property type="match status" value="1"/>
</dbReference>
<dbReference type="SUPFAM" id="SSF55073">
    <property type="entry name" value="Nucleotide cyclase"/>
    <property type="match status" value="1"/>
</dbReference>
<dbReference type="SMART" id="SM00267">
    <property type="entry name" value="GGDEF"/>
    <property type="match status" value="1"/>
</dbReference>
<evidence type="ECO:0000259" key="1">
    <source>
        <dbReference type="PROSITE" id="PS50112"/>
    </source>
</evidence>
<dbReference type="CDD" id="cd01948">
    <property type="entry name" value="EAL"/>
    <property type="match status" value="1"/>
</dbReference>
<dbReference type="NCBIfam" id="TIGR00229">
    <property type="entry name" value="sensory_box"/>
    <property type="match status" value="1"/>
</dbReference>
<dbReference type="InterPro" id="IPR000014">
    <property type="entry name" value="PAS"/>
</dbReference>
<evidence type="ECO:0000313" key="6">
    <source>
        <dbReference type="Proteomes" id="UP000190064"/>
    </source>
</evidence>
<comment type="caution">
    <text evidence="5">The sequence shown here is derived from an EMBL/GenBank/DDBJ whole genome shotgun (WGS) entry which is preliminary data.</text>
</comment>
<dbReference type="PROSITE" id="PS50112">
    <property type="entry name" value="PAS"/>
    <property type="match status" value="1"/>
</dbReference>
<feature type="domain" description="GGDEF" evidence="4">
    <location>
        <begin position="351"/>
        <end position="475"/>
    </location>
</feature>
<dbReference type="InterPro" id="IPR029787">
    <property type="entry name" value="Nucleotide_cyclase"/>
</dbReference>
<accession>A0A1T1HGB0</accession>
<dbReference type="EMBL" id="MTSD02000001">
    <property type="protein sequence ID" value="OOV88899.1"/>
    <property type="molecule type" value="Genomic_DNA"/>
</dbReference>
<dbReference type="InterPro" id="IPR035919">
    <property type="entry name" value="EAL_sf"/>
</dbReference>
<sequence length="725" mass="81029">MKDTPLSEVCSGGSSGNALVTVEQQEQVLAFQQSIFSDVMSGQPVVKVLDHLCLLAEQLLPNSVASFMVQDSSSNSLRVLSAPSVPVEGHQALSGLQIGPGSGSCGNAVLRNEAVYVRDTFTDDRWQDLRQLAYDFNLCACWSIPVRNASGEAIGSFALSSFEHRLPSSFHKRILQVGADMAGLVLARQQQDEYMAEQNRRLQLLGHALESASEGIVITDANNRILDVNPFFEKITGYSCDEVVGLDPILLSSDKDNAHIYDAMWHGLLTHNHWSGEVVNRRKDGSLSPQWLSISVVRDGAGKVQNYIGIFTDLSDIRKERDRHLAALTTDTLTGLPNKSQLQEALNHCHGDSALLVLNVNNFSLINSAYGLDFADRLLAAITQRLQRVLAGARIYRLNADEFAIHYEKDVFLKSVFNKIRENFFLQQIQVDSLNFNISFSYGGAVGHDDLIRKALMALKKAKQGGRGRFYLYADQRDELEQHQRLEYMQWNALLHRALSEDCLVPYFQGIRDNQTGNISYYECLIRMQINGQVYGPYQFLEPAKLSGLLPVITRIVIDKSCRAMSSNRCEFAINITEDDLSHQYLEAYLAQKCAQYDIAPERITLEILEGVSADGKKNHIKQLATLKAKGFRLAIDDFGTEYSNFERILELDVDVIKIDAKYIKSIDTDKTSYEITRAIVFFAQNAGIPVVAEFVHSESVQRVVDALGIRFSQGYLFSEPAPDL</sequence>
<dbReference type="GO" id="GO:0071111">
    <property type="term" value="F:cyclic-guanylate-specific phosphodiesterase activity"/>
    <property type="evidence" value="ECO:0007669"/>
    <property type="project" value="InterPro"/>
</dbReference>
<dbReference type="InterPro" id="IPR000700">
    <property type="entry name" value="PAS-assoc_C"/>
</dbReference>
<dbReference type="InterPro" id="IPR035965">
    <property type="entry name" value="PAS-like_dom_sf"/>
</dbReference>
<dbReference type="Gene3D" id="3.30.450.40">
    <property type="match status" value="1"/>
</dbReference>
<dbReference type="InterPro" id="IPR000160">
    <property type="entry name" value="GGDEF_dom"/>
</dbReference>
<dbReference type="Gene3D" id="3.30.70.270">
    <property type="match status" value="1"/>
</dbReference>
<evidence type="ECO:0000259" key="2">
    <source>
        <dbReference type="PROSITE" id="PS50113"/>
    </source>
</evidence>